<gene>
    <name evidence="1" type="ORF">NCTC12126_01648</name>
</gene>
<dbReference type="Pfam" id="PF06147">
    <property type="entry name" value="DUF968"/>
    <property type="match status" value="1"/>
</dbReference>
<dbReference type="AlphaFoldDB" id="A0A484X8B4"/>
<evidence type="ECO:0000313" key="1">
    <source>
        <dbReference type="EMBL" id="VFS19506.1"/>
    </source>
</evidence>
<dbReference type="InterPro" id="IPR010373">
    <property type="entry name" value="DUF968"/>
</dbReference>
<proteinExistence type="predicted"/>
<sequence>MATKAHDIFAIPLCRKHHTELHNDRLAFERKYGSQLEMIIRVLDRAYALGVLA</sequence>
<dbReference type="EMBL" id="CAADIW010000008">
    <property type="protein sequence ID" value="VFS19506.1"/>
    <property type="molecule type" value="Genomic_DNA"/>
</dbReference>
<name>A0A484X8B4_9ENTR</name>
<organism evidence="1 2">
    <name type="scientific">Enterobacter cancerogenus</name>
    <dbReference type="NCBI Taxonomy" id="69218"/>
    <lineage>
        <taxon>Bacteria</taxon>
        <taxon>Pseudomonadati</taxon>
        <taxon>Pseudomonadota</taxon>
        <taxon>Gammaproteobacteria</taxon>
        <taxon>Enterobacterales</taxon>
        <taxon>Enterobacteriaceae</taxon>
        <taxon>Enterobacter</taxon>
        <taxon>Enterobacter cloacae complex</taxon>
    </lineage>
</organism>
<evidence type="ECO:0000313" key="2">
    <source>
        <dbReference type="Proteomes" id="UP000351155"/>
    </source>
</evidence>
<reference evidence="1 2" key="1">
    <citation type="submission" date="2019-03" db="EMBL/GenBank/DDBJ databases">
        <authorList>
            <consortium name="Pathogen Informatics"/>
        </authorList>
    </citation>
    <scope>NUCLEOTIDE SEQUENCE [LARGE SCALE GENOMIC DNA]</scope>
    <source>
        <strain evidence="1 2">NCTC12126</strain>
    </source>
</reference>
<protein>
    <submittedName>
        <fullName evidence="1">Cytoplasmic protein</fullName>
    </submittedName>
</protein>
<accession>A0A484X8B4</accession>
<dbReference type="Proteomes" id="UP000351155">
    <property type="component" value="Unassembled WGS sequence"/>
</dbReference>